<evidence type="ECO:0000313" key="1">
    <source>
        <dbReference type="EMBL" id="VDP37000.1"/>
    </source>
</evidence>
<dbReference type="AlphaFoldDB" id="A0A183NY15"/>
<reference evidence="1 2" key="1">
    <citation type="submission" date="2018-11" db="EMBL/GenBank/DDBJ databases">
        <authorList>
            <consortium name="Pathogen Informatics"/>
        </authorList>
    </citation>
    <scope>NUCLEOTIDE SEQUENCE [LARGE SCALE GENOMIC DNA]</scope>
    <source>
        <strain>Denwood</strain>
        <strain evidence="2">Zambia</strain>
    </source>
</reference>
<organism evidence="1 2">
    <name type="scientific">Schistosoma mattheei</name>
    <dbReference type="NCBI Taxonomy" id="31246"/>
    <lineage>
        <taxon>Eukaryota</taxon>
        <taxon>Metazoa</taxon>
        <taxon>Spiralia</taxon>
        <taxon>Lophotrochozoa</taxon>
        <taxon>Platyhelminthes</taxon>
        <taxon>Trematoda</taxon>
        <taxon>Digenea</taxon>
        <taxon>Strigeidida</taxon>
        <taxon>Schistosomatoidea</taxon>
        <taxon>Schistosomatidae</taxon>
        <taxon>Schistosoma</taxon>
    </lineage>
</organism>
<proteinExistence type="predicted"/>
<dbReference type="Proteomes" id="UP000269396">
    <property type="component" value="Unassembled WGS sequence"/>
</dbReference>
<evidence type="ECO:0000313" key="2">
    <source>
        <dbReference type="Proteomes" id="UP000269396"/>
    </source>
</evidence>
<protein>
    <submittedName>
        <fullName evidence="1">Uncharacterized protein</fullName>
    </submittedName>
</protein>
<sequence>MHVSMFVYTCQHVNVENSDGVYCGPILLIFTVLMSPHIIY</sequence>
<dbReference type="EMBL" id="UZAL01027938">
    <property type="protein sequence ID" value="VDP37000.1"/>
    <property type="molecule type" value="Genomic_DNA"/>
</dbReference>
<name>A0A183NY15_9TREM</name>
<accession>A0A183NY15</accession>
<gene>
    <name evidence="1" type="ORF">SMTD_LOCUS7001</name>
</gene>
<keyword evidence="2" id="KW-1185">Reference proteome</keyword>